<dbReference type="EMBL" id="JAGSHT010000012">
    <property type="protein sequence ID" value="MBZ2197140.1"/>
    <property type="molecule type" value="Genomic_DNA"/>
</dbReference>
<dbReference type="Proteomes" id="UP000826651">
    <property type="component" value="Unassembled WGS sequence"/>
</dbReference>
<name>A0ABS7SBM6_9MICO</name>
<organism evidence="1 2">
    <name type="scientific">Occultella gossypii</name>
    <dbReference type="NCBI Taxonomy" id="2800820"/>
    <lineage>
        <taxon>Bacteria</taxon>
        <taxon>Bacillati</taxon>
        <taxon>Actinomycetota</taxon>
        <taxon>Actinomycetes</taxon>
        <taxon>Micrococcales</taxon>
        <taxon>Ruaniaceae</taxon>
        <taxon>Occultella</taxon>
    </lineage>
</organism>
<keyword evidence="2" id="KW-1185">Reference proteome</keyword>
<evidence type="ECO:0000313" key="1">
    <source>
        <dbReference type="EMBL" id="MBZ2197140.1"/>
    </source>
</evidence>
<accession>A0ABS7SBM6</accession>
<dbReference type="Gene3D" id="2.60.40.10">
    <property type="entry name" value="Immunoglobulins"/>
    <property type="match status" value="3"/>
</dbReference>
<dbReference type="RefSeq" id="WP_223406627.1">
    <property type="nucleotide sequence ID" value="NZ_JAGSHT010000012.1"/>
</dbReference>
<reference evidence="1 2" key="1">
    <citation type="submission" date="2021-04" db="EMBL/GenBank/DDBJ databases">
        <title>Ruania sp. nov., isolated from sandy soil of mangrove forest.</title>
        <authorList>
            <person name="Ge X."/>
            <person name="Huang R."/>
            <person name="Liu W."/>
        </authorList>
    </citation>
    <scope>NUCLEOTIDE SEQUENCE [LARGE SCALE GENOMIC DNA]</scope>
    <source>
        <strain evidence="1 2">N2-46</strain>
    </source>
</reference>
<proteinExistence type="predicted"/>
<gene>
    <name evidence="1" type="ORF">KCQ71_13315</name>
</gene>
<feature type="non-terminal residue" evidence="1">
    <location>
        <position position="1"/>
    </location>
</feature>
<evidence type="ECO:0008006" key="3">
    <source>
        <dbReference type="Google" id="ProtNLM"/>
    </source>
</evidence>
<protein>
    <recommendedName>
        <fullName evidence="3">DUF11 domain-containing protein</fullName>
    </recommendedName>
</protein>
<sequence length="366" mass="36583">GEQITMTIPVTNSGDTTITTLVAQSNVGEMTCEAATLAAGASTTCSVTFTPTEGENTVTVTFVDETDTSKVGSFQIVLTYQGTDGTDGTDGAPTGDLLGGLPTGDLLGGLPTGDLLGGLPTGDLLGGLPTGDLLGGGSSDGTDGTSGTPIFTLDQATVETIPAADTPEGVGEQITMTIPVTNSGDTTITTLVAQSNVGEMTCEAATLAAGASTTCSVTFTPTEGENTVTVTFVDETDTSKVGSFLFVLIYQGPDRGSNTVTFTVNQPSVEVIPAAGTPEGAGEQIRMTIPVTNSGDTTVASLVAQSESGEVTCAAATLAAGASTTCSVTVTPTEGENAVTVTFTDETDTSKVASYRFVCVYTSATS</sequence>
<comment type="caution">
    <text evidence="1">The sequence shown here is derived from an EMBL/GenBank/DDBJ whole genome shotgun (WGS) entry which is preliminary data.</text>
</comment>
<dbReference type="InterPro" id="IPR013783">
    <property type="entry name" value="Ig-like_fold"/>
</dbReference>
<evidence type="ECO:0000313" key="2">
    <source>
        <dbReference type="Proteomes" id="UP000826651"/>
    </source>
</evidence>